<keyword evidence="2" id="KW-1185">Reference proteome</keyword>
<dbReference type="AlphaFoldDB" id="A0A5D2FUR7"/>
<evidence type="ECO:0000313" key="1">
    <source>
        <dbReference type="EMBL" id="TYH09138.1"/>
    </source>
</evidence>
<protein>
    <submittedName>
        <fullName evidence="1">Uncharacterized protein</fullName>
    </submittedName>
</protein>
<dbReference type="EMBL" id="CM017694">
    <property type="protein sequence ID" value="TYH09138.1"/>
    <property type="molecule type" value="Genomic_DNA"/>
</dbReference>
<organism evidence="1 2">
    <name type="scientific">Gossypium darwinii</name>
    <name type="common">Darwin's cotton</name>
    <name type="synonym">Gossypium barbadense var. darwinii</name>
    <dbReference type="NCBI Taxonomy" id="34276"/>
    <lineage>
        <taxon>Eukaryota</taxon>
        <taxon>Viridiplantae</taxon>
        <taxon>Streptophyta</taxon>
        <taxon>Embryophyta</taxon>
        <taxon>Tracheophyta</taxon>
        <taxon>Spermatophyta</taxon>
        <taxon>Magnoliopsida</taxon>
        <taxon>eudicotyledons</taxon>
        <taxon>Gunneridae</taxon>
        <taxon>Pentapetalae</taxon>
        <taxon>rosids</taxon>
        <taxon>malvids</taxon>
        <taxon>Malvales</taxon>
        <taxon>Malvaceae</taxon>
        <taxon>Malvoideae</taxon>
        <taxon>Gossypium</taxon>
    </lineage>
</organism>
<accession>A0A5D2FUR7</accession>
<gene>
    <name evidence="1" type="ORF">ES288_A07G072000v1</name>
</gene>
<reference evidence="1 2" key="1">
    <citation type="submission" date="2019-06" db="EMBL/GenBank/DDBJ databases">
        <title>WGS assembly of Gossypium darwinii.</title>
        <authorList>
            <person name="Chen Z.J."/>
            <person name="Sreedasyam A."/>
            <person name="Ando A."/>
            <person name="Song Q."/>
            <person name="De L."/>
            <person name="Hulse-Kemp A."/>
            <person name="Ding M."/>
            <person name="Ye W."/>
            <person name="Kirkbride R."/>
            <person name="Jenkins J."/>
            <person name="Plott C."/>
            <person name="Lovell J."/>
            <person name="Lin Y.-M."/>
            <person name="Vaughn R."/>
            <person name="Liu B."/>
            <person name="Li W."/>
            <person name="Simpson S."/>
            <person name="Scheffler B."/>
            <person name="Saski C."/>
            <person name="Grover C."/>
            <person name="Hu G."/>
            <person name="Conover J."/>
            <person name="Carlson J."/>
            <person name="Shu S."/>
            <person name="Boston L."/>
            <person name="Williams M."/>
            <person name="Peterson D."/>
            <person name="Mcgee K."/>
            <person name="Jones D."/>
            <person name="Wendel J."/>
            <person name="Stelly D."/>
            <person name="Grimwood J."/>
            <person name="Schmutz J."/>
        </authorList>
    </citation>
    <scope>NUCLEOTIDE SEQUENCE [LARGE SCALE GENOMIC DNA]</scope>
    <source>
        <strain evidence="1">1808015.09</strain>
    </source>
</reference>
<sequence>MEIGSIGKGFSQGNKTFFAHTQNLFLLDARFLRCFHQSLFFITFYRYDQNWIDVKAKGKYKNKRSISIELCFLVIKICAF</sequence>
<evidence type="ECO:0000313" key="2">
    <source>
        <dbReference type="Proteomes" id="UP000323506"/>
    </source>
</evidence>
<dbReference type="Proteomes" id="UP000323506">
    <property type="component" value="Chromosome A07"/>
</dbReference>
<proteinExistence type="predicted"/>
<name>A0A5D2FUR7_GOSDA</name>